<dbReference type="AlphaFoldDB" id="A0A090SZV8"/>
<gene>
    <name evidence="3" type="ORF">JCM19240_5400</name>
</gene>
<sequence>MKITIFVLAVLIAFDVAAAYMPSPTMAQGDRIRVRGESGIEIDATYQPDMTLQMGGSLGNDLNKDNWYDHHHRHQNRYRNENSVYIQAVVPITFGERKKPDPKRLYDIELRAREAQIQKLEAEVRLLRAATEAGATSTKEVFVEG</sequence>
<feature type="signal peptide" evidence="2">
    <location>
        <begin position="1"/>
        <end position="18"/>
    </location>
</feature>
<name>A0A090SZV8_9VIBR</name>
<keyword evidence="2" id="KW-0732">Signal</keyword>
<accession>A0A090SZV8</accession>
<reference evidence="3 4" key="2">
    <citation type="submission" date="2014-09" db="EMBL/GenBank/DDBJ databases">
        <authorList>
            <consortium name="NBRP consortium"/>
            <person name="Sawabe T."/>
            <person name="Meirelles P."/>
            <person name="Nakanishi M."/>
            <person name="Sayaka M."/>
            <person name="Hattori M."/>
            <person name="Ohkuma M."/>
        </authorList>
    </citation>
    <scope>NUCLEOTIDE SEQUENCE [LARGE SCALE GENOMIC DNA]</scope>
    <source>
        <strain evidence="3 4">JCM 19240</strain>
    </source>
</reference>
<dbReference type="Proteomes" id="UP000029224">
    <property type="component" value="Unassembled WGS sequence"/>
</dbReference>
<protein>
    <submittedName>
        <fullName evidence="3">Uncharacterized protein</fullName>
    </submittedName>
</protein>
<keyword evidence="1" id="KW-0175">Coiled coil</keyword>
<reference evidence="3 4" key="1">
    <citation type="submission" date="2014-09" db="EMBL/GenBank/DDBJ databases">
        <title>Vibrio maritimus JCM 19240. (C210) whole genome shotgun sequence.</title>
        <authorList>
            <person name="Sawabe T."/>
            <person name="Meirelles P."/>
            <person name="Nakanishi M."/>
            <person name="Sayaka M."/>
            <person name="Hattori M."/>
            <person name="Ohkuma M."/>
        </authorList>
    </citation>
    <scope>NUCLEOTIDE SEQUENCE [LARGE SCALE GENOMIC DNA]</scope>
    <source>
        <strain evidence="3 4">JCM 19240</strain>
    </source>
</reference>
<proteinExistence type="predicted"/>
<dbReference type="EMBL" id="BBMT01000001">
    <property type="protein sequence ID" value="GAL31969.1"/>
    <property type="molecule type" value="Genomic_DNA"/>
</dbReference>
<organism evidence="3 4">
    <name type="scientific">Vibrio maritimus</name>
    <dbReference type="NCBI Taxonomy" id="990268"/>
    <lineage>
        <taxon>Bacteria</taxon>
        <taxon>Pseudomonadati</taxon>
        <taxon>Pseudomonadota</taxon>
        <taxon>Gammaproteobacteria</taxon>
        <taxon>Vibrionales</taxon>
        <taxon>Vibrionaceae</taxon>
        <taxon>Vibrio</taxon>
    </lineage>
</organism>
<evidence type="ECO:0000313" key="3">
    <source>
        <dbReference type="EMBL" id="GAL31969.1"/>
    </source>
</evidence>
<keyword evidence="4" id="KW-1185">Reference proteome</keyword>
<evidence type="ECO:0000256" key="2">
    <source>
        <dbReference type="SAM" id="SignalP"/>
    </source>
</evidence>
<feature type="chain" id="PRO_5001864823" evidence="2">
    <location>
        <begin position="19"/>
        <end position="145"/>
    </location>
</feature>
<evidence type="ECO:0000256" key="1">
    <source>
        <dbReference type="SAM" id="Coils"/>
    </source>
</evidence>
<feature type="coiled-coil region" evidence="1">
    <location>
        <begin position="103"/>
        <end position="130"/>
    </location>
</feature>
<dbReference type="OrthoDB" id="5874194at2"/>
<evidence type="ECO:0000313" key="4">
    <source>
        <dbReference type="Proteomes" id="UP000029224"/>
    </source>
</evidence>
<comment type="caution">
    <text evidence="3">The sequence shown here is derived from an EMBL/GenBank/DDBJ whole genome shotgun (WGS) entry which is preliminary data.</text>
</comment>